<sequence length="141" mass="15255">MAFCRWNSRGLQSVKTFASSSVICQNTADLCDFRRKLGVKNGLRDDDDDSLVIDWFSCGFVENEWSGSLTEASGETSLGPASSYDNLNSDRFGLGDLRASDGMGGREEVDLLNTSAGFIRVSGDPDRLFVGEPVGVPDTDI</sequence>
<dbReference type="Proteomes" id="UP000769157">
    <property type="component" value="Unassembled WGS sequence"/>
</dbReference>
<protein>
    <submittedName>
        <fullName evidence="1">Uncharacterized protein</fullName>
    </submittedName>
</protein>
<evidence type="ECO:0000313" key="1">
    <source>
        <dbReference type="EMBL" id="KAH3665721.1"/>
    </source>
</evidence>
<reference evidence="1" key="2">
    <citation type="submission" date="2021-01" db="EMBL/GenBank/DDBJ databases">
        <authorList>
            <person name="Schikora-Tamarit M.A."/>
        </authorList>
    </citation>
    <scope>NUCLEOTIDE SEQUENCE</scope>
    <source>
        <strain evidence="1">CBS6075</strain>
    </source>
</reference>
<dbReference type="EMBL" id="JAEUBE010000295">
    <property type="protein sequence ID" value="KAH3665721.1"/>
    <property type="molecule type" value="Genomic_DNA"/>
</dbReference>
<keyword evidence="2" id="KW-1185">Reference proteome</keyword>
<evidence type="ECO:0000313" key="2">
    <source>
        <dbReference type="Proteomes" id="UP000769157"/>
    </source>
</evidence>
<dbReference type="RefSeq" id="XP_046060925.1">
    <property type="nucleotide sequence ID" value="XM_046204931.1"/>
</dbReference>
<accession>A0A9P8T5B2</accession>
<comment type="caution">
    <text evidence="1">The sequence shown here is derived from an EMBL/GenBank/DDBJ whole genome shotgun (WGS) entry which is preliminary data.</text>
</comment>
<name>A0A9P8T5B2_9ASCO</name>
<organism evidence="1 2">
    <name type="scientific">Ogataea philodendri</name>
    <dbReference type="NCBI Taxonomy" id="1378263"/>
    <lineage>
        <taxon>Eukaryota</taxon>
        <taxon>Fungi</taxon>
        <taxon>Dikarya</taxon>
        <taxon>Ascomycota</taxon>
        <taxon>Saccharomycotina</taxon>
        <taxon>Pichiomycetes</taxon>
        <taxon>Pichiales</taxon>
        <taxon>Pichiaceae</taxon>
        <taxon>Ogataea</taxon>
    </lineage>
</organism>
<reference evidence="1" key="1">
    <citation type="journal article" date="2021" name="Open Biol.">
        <title>Shared evolutionary footprints suggest mitochondrial oxidative damage underlies multiple complex I losses in fungi.</title>
        <authorList>
            <person name="Schikora-Tamarit M.A."/>
            <person name="Marcet-Houben M."/>
            <person name="Nosek J."/>
            <person name="Gabaldon T."/>
        </authorList>
    </citation>
    <scope>NUCLEOTIDE SEQUENCE</scope>
    <source>
        <strain evidence="1">CBS6075</strain>
    </source>
</reference>
<dbReference type="AlphaFoldDB" id="A0A9P8T5B2"/>
<proteinExistence type="predicted"/>
<dbReference type="GeneID" id="70235874"/>
<gene>
    <name evidence="1" type="ORF">OGAPHI_003909</name>
</gene>